<dbReference type="InterPro" id="IPR001977">
    <property type="entry name" value="Depp_CoAkinase"/>
</dbReference>
<sequence length="210" mass="22735">MMILGLTGGIGSGKSVVAKMFRELGADVVGADGLAREIVTPGAPVLVCLVERFGDAVLCADGSLNRSWLAQTIFSDSRARRDLDRITHPAIAELARQRFAELAEHGARIVIYDAPLLFEAGADKQVDAVAVVAVREDIQLQRLMARDHLDEAAARARIASQMPLPEKIRRADYVIDNNGTLAQTRRQVVLLMARLVSMAGEGPVRPENAE</sequence>
<proteinExistence type="inferred from homology"/>
<evidence type="ECO:0000256" key="4">
    <source>
        <dbReference type="ARBA" id="ARBA00022741"/>
    </source>
</evidence>
<protein>
    <recommendedName>
        <fullName evidence="8 9">Dephospho-CoA kinase</fullName>
        <ecNumber evidence="8 9">2.7.1.24</ecNumber>
    </recommendedName>
    <alternativeName>
        <fullName evidence="8">Dephosphocoenzyme A kinase</fullName>
    </alternativeName>
</protein>
<comment type="function">
    <text evidence="8">Catalyzes the phosphorylation of the 3'-hydroxyl group of dephosphocoenzyme A to form coenzyme A.</text>
</comment>
<dbReference type="FunFam" id="3.40.50.300:FF:000991">
    <property type="entry name" value="Dephospho-CoA kinase"/>
    <property type="match status" value="1"/>
</dbReference>
<dbReference type="SUPFAM" id="SSF52540">
    <property type="entry name" value="P-loop containing nucleoside triphosphate hydrolases"/>
    <property type="match status" value="1"/>
</dbReference>
<evidence type="ECO:0000256" key="5">
    <source>
        <dbReference type="ARBA" id="ARBA00022777"/>
    </source>
</evidence>
<comment type="pathway">
    <text evidence="8">Cofactor biosynthesis; coenzyme A biosynthesis; CoA from (R)-pantothenate: step 5/5.</text>
</comment>
<evidence type="ECO:0000256" key="1">
    <source>
        <dbReference type="ARBA" id="ARBA00009018"/>
    </source>
</evidence>
<keyword evidence="2 8" id="KW-0963">Cytoplasm</keyword>
<keyword evidence="7 8" id="KW-0173">Coenzyme A biosynthesis</keyword>
<evidence type="ECO:0000256" key="6">
    <source>
        <dbReference type="ARBA" id="ARBA00022840"/>
    </source>
</evidence>
<dbReference type="RefSeq" id="WP_072285961.1">
    <property type="nucleotide sequence ID" value="NZ_CP015455.1"/>
</dbReference>
<comment type="catalytic activity">
    <reaction evidence="8">
        <text>3'-dephospho-CoA + ATP = ADP + CoA + H(+)</text>
        <dbReference type="Rhea" id="RHEA:18245"/>
        <dbReference type="ChEBI" id="CHEBI:15378"/>
        <dbReference type="ChEBI" id="CHEBI:30616"/>
        <dbReference type="ChEBI" id="CHEBI:57287"/>
        <dbReference type="ChEBI" id="CHEBI:57328"/>
        <dbReference type="ChEBI" id="CHEBI:456216"/>
        <dbReference type="EC" id="2.7.1.24"/>
    </reaction>
</comment>
<comment type="similarity">
    <text evidence="1 8">Belongs to the CoaE family.</text>
</comment>
<evidence type="ECO:0000313" key="11">
    <source>
        <dbReference type="Proteomes" id="UP000182264"/>
    </source>
</evidence>
<keyword evidence="11" id="KW-1185">Reference proteome</keyword>
<dbReference type="CDD" id="cd02022">
    <property type="entry name" value="DPCK"/>
    <property type="match status" value="1"/>
</dbReference>
<reference evidence="10 11" key="1">
    <citation type="journal article" date="2017" name="Genome Announc.">
        <title>Complete Genome Sequences of Two Acetylene-Fermenting Pelobacter acetylenicus Strains.</title>
        <authorList>
            <person name="Sutton J.M."/>
            <person name="Baesman S.M."/>
            <person name="Fierst J.L."/>
            <person name="Poret-Peterson A.T."/>
            <person name="Oremland R.S."/>
            <person name="Dunlap D.S."/>
            <person name="Akob D.M."/>
        </authorList>
    </citation>
    <scope>NUCLEOTIDE SEQUENCE [LARGE SCALE GENOMIC DNA]</scope>
    <source>
        <strain evidence="10 11">DSM 3247</strain>
    </source>
</reference>
<dbReference type="Gene3D" id="3.40.50.300">
    <property type="entry name" value="P-loop containing nucleotide triphosphate hydrolases"/>
    <property type="match status" value="1"/>
</dbReference>
<dbReference type="UniPathway" id="UPA00241">
    <property type="reaction ID" value="UER00356"/>
</dbReference>
<evidence type="ECO:0000256" key="8">
    <source>
        <dbReference type="HAMAP-Rule" id="MF_00376"/>
    </source>
</evidence>
<organism evidence="10 11">
    <name type="scientific">Syntrophotalea acetylenica</name>
    <name type="common">Pelobacter acetylenicus</name>
    <dbReference type="NCBI Taxonomy" id="29542"/>
    <lineage>
        <taxon>Bacteria</taxon>
        <taxon>Pseudomonadati</taxon>
        <taxon>Thermodesulfobacteriota</taxon>
        <taxon>Desulfuromonadia</taxon>
        <taxon>Desulfuromonadales</taxon>
        <taxon>Syntrophotaleaceae</taxon>
        <taxon>Syntrophotalea</taxon>
    </lineage>
</organism>
<dbReference type="HAMAP" id="MF_00376">
    <property type="entry name" value="Dephospho_CoA_kinase"/>
    <property type="match status" value="1"/>
</dbReference>
<dbReference type="GO" id="GO:0005524">
    <property type="term" value="F:ATP binding"/>
    <property type="evidence" value="ECO:0007669"/>
    <property type="project" value="UniProtKB-UniRule"/>
</dbReference>
<keyword evidence="5 8" id="KW-0418">Kinase</keyword>
<dbReference type="PANTHER" id="PTHR10695">
    <property type="entry name" value="DEPHOSPHO-COA KINASE-RELATED"/>
    <property type="match status" value="1"/>
</dbReference>
<dbReference type="PROSITE" id="PS51219">
    <property type="entry name" value="DPCK"/>
    <property type="match status" value="1"/>
</dbReference>
<comment type="subcellular location">
    <subcellularLocation>
        <location evidence="8">Cytoplasm</location>
    </subcellularLocation>
</comment>
<evidence type="ECO:0000256" key="7">
    <source>
        <dbReference type="ARBA" id="ARBA00022993"/>
    </source>
</evidence>
<name>A0A1L3GDW0_SYNAC</name>
<gene>
    <name evidence="8" type="primary">coaE</name>
    <name evidence="10" type="ORF">A7E75_03170</name>
</gene>
<dbReference type="EMBL" id="CP015518">
    <property type="protein sequence ID" value="APG24144.1"/>
    <property type="molecule type" value="Genomic_DNA"/>
</dbReference>
<dbReference type="PANTHER" id="PTHR10695:SF46">
    <property type="entry name" value="BIFUNCTIONAL COENZYME A SYNTHASE-RELATED"/>
    <property type="match status" value="1"/>
</dbReference>
<accession>A0A1L3GDW0</accession>
<keyword evidence="4 8" id="KW-0547">Nucleotide-binding</keyword>
<dbReference type="Proteomes" id="UP000182264">
    <property type="component" value="Chromosome"/>
</dbReference>
<evidence type="ECO:0000256" key="9">
    <source>
        <dbReference type="NCBIfam" id="TIGR00152"/>
    </source>
</evidence>
<dbReference type="AlphaFoldDB" id="A0A1L3GDW0"/>
<evidence type="ECO:0000313" key="10">
    <source>
        <dbReference type="EMBL" id="APG24144.1"/>
    </source>
</evidence>
<dbReference type="GO" id="GO:0015937">
    <property type="term" value="P:coenzyme A biosynthetic process"/>
    <property type="evidence" value="ECO:0007669"/>
    <property type="project" value="UniProtKB-UniRule"/>
</dbReference>
<dbReference type="GO" id="GO:0004140">
    <property type="term" value="F:dephospho-CoA kinase activity"/>
    <property type="evidence" value="ECO:0007669"/>
    <property type="project" value="UniProtKB-UniRule"/>
</dbReference>
<keyword evidence="3 8" id="KW-0808">Transferase</keyword>
<dbReference type="EC" id="2.7.1.24" evidence="8 9"/>
<dbReference type="OrthoDB" id="9812943at2"/>
<dbReference type="NCBIfam" id="TIGR00152">
    <property type="entry name" value="dephospho-CoA kinase"/>
    <property type="match status" value="1"/>
</dbReference>
<dbReference type="STRING" id="29542.A6070_11795"/>
<dbReference type="InterPro" id="IPR027417">
    <property type="entry name" value="P-loop_NTPase"/>
</dbReference>
<evidence type="ECO:0000256" key="2">
    <source>
        <dbReference type="ARBA" id="ARBA00022490"/>
    </source>
</evidence>
<keyword evidence="6 8" id="KW-0067">ATP-binding</keyword>
<dbReference type="Pfam" id="PF01121">
    <property type="entry name" value="CoaE"/>
    <property type="match status" value="1"/>
</dbReference>
<dbReference type="KEGG" id="pace:A6070_11795"/>
<feature type="binding site" evidence="8">
    <location>
        <begin position="11"/>
        <end position="16"/>
    </location>
    <ligand>
        <name>ATP</name>
        <dbReference type="ChEBI" id="CHEBI:30616"/>
    </ligand>
</feature>
<dbReference type="GO" id="GO:0005737">
    <property type="term" value="C:cytoplasm"/>
    <property type="evidence" value="ECO:0007669"/>
    <property type="project" value="UniProtKB-SubCell"/>
</dbReference>
<evidence type="ECO:0000256" key="3">
    <source>
        <dbReference type="ARBA" id="ARBA00022679"/>
    </source>
</evidence>